<comment type="caution">
    <text evidence="1">The sequence shown here is derived from an EMBL/GenBank/DDBJ whole genome shotgun (WGS) entry which is preliminary data.</text>
</comment>
<proteinExistence type="predicted"/>
<dbReference type="Proteomes" id="UP000051166">
    <property type="component" value="Unassembled WGS sequence"/>
</dbReference>
<keyword evidence="2" id="KW-1185">Reference proteome</keyword>
<protein>
    <submittedName>
        <fullName evidence="1">Uncharacterized protein</fullName>
    </submittedName>
</protein>
<dbReference type="EMBL" id="AZFQ01000019">
    <property type="protein sequence ID" value="KRL99878.1"/>
    <property type="molecule type" value="Genomic_DNA"/>
</dbReference>
<sequence length="107" mass="12174">MALKKTTLQQIIESIQAKFNLSAQAENTHYQQMPAFQLKLFIEQAIQKHKPLSLCLTDLEGHEFVATGFISKNKNNDQIFTVADLYGGISHLIMFAQIKYVKIVNFS</sequence>
<dbReference type="PATRIC" id="fig|1423801.4.peg.2472"/>
<evidence type="ECO:0000313" key="1">
    <source>
        <dbReference type="EMBL" id="KRL99878.1"/>
    </source>
</evidence>
<dbReference type="GeneID" id="98307349"/>
<reference evidence="1 2" key="1">
    <citation type="journal article" date="2015" name="Genome Announc.">
        <title>Expanding the biotechnology potential of lactobacilli through comparative genomics of 213 strains and associated genera.</title>
        <authorList>
            <person name="Sun Z."/>
            <person name="Harris H.M."/>
            <person name="McCann A."/>
            <person name="Guo C."/>
            <person name="Argimon S."/>
            <person name="Zhang W."/>
            <person name="Yang X."/>
            <person name="Jeffery I.B."/>
            <person name="Cooney J.C."/>
            <person name="Kagawa T.F."/>
            <person name="Liu W."/>
            <person name="Song Y."/>
            <person name="Salvetti E."/>
            <person name="Wrobel A."/>
            <person name="Rasinkangas P."/>
            <person name="Parkhill J."/>
            <person name="Rea M.C."/>
            <person name="O'Sullivan O."/>
            <person name="Ritari J."/>
            <person name="Douillard F.P."/>
            <person name="Paul Ross R."/>
            <person name="Yang R."/>
            <person name="Briner A.E."/>
            <person name="Felis G.E."/>
            <person name="de Vos W.M."/>
            <person name="Barrangou R."/>
            <person name="Klaenhammer T.R."/>
            <person name="Caufield P.W."/>
            <person name="Cui Y."/>
            <person name="Zhang H."/>
            <person name="O'Toole P.W."/>
        </authorList>
    </citation>
    <scope>NUCLEOTIDE SEQUENCE [LARGE SCALE GENOMIC DNA]</scope>
    <source>
        <strain evidence="1 2">DSM 16230</strain>
    </source>
</reference>
<name>A0A0R1V2Y3_9LACO</name>
<dbReference type="AlphaFoldDB" id="A0A0R1V2Y3"/>
<dbReference type="RefSeq" id="WP_054757315.1">
    <property type="nucleotide sequence ID" value="NZ_AZFQ01000019.1"/>
</dbReference>
<accession>A0A0R1V2Y3</accession>
<dbReference type="STRING" id="1423801.FD50_GL002414"/>
<evidence type="ECO:0000313" key="2">
    <source>
        <dbReference type="Proteomes" id="UP000051166"/>
    </source>
</evidence>
<dbReference type="OrthoDB" id="2296908at2"/>
<organism evidence="1 2">
    <name type="scientific">Liquorilactobacillus satsumensis DSM 16230 = JCM 12392</name>
    <dbReference type="NCBI Taxonomy" id="1423801"/>
    <lineage>
        <taxon>Bacteria</taxon>
        <taxon>Bacillati</taxon>
        <taxon>Bacillota</taxon>
        <taxon>Bacilli</taxon>
        <taxon>Lactobacillales</taxon>
        <taxon>Lactobacillaceae</taxon>
        <taxon>Liquorilactobacillus</taxon>
    </lineage>
</organism>
<gene>
    <name evidence="1" type="ORF">FD50_GL002414</name>
</gene>